<dbReference type="GO" id="GO:0000287">
    <property type="term" value="F:magnesium ion binding"/>
    <property type="evidence" value="ECO:0007669"/>
    <property type="project" value="InterPro"/>
</dbReference>
<keyword evidence="7 14" id="KW-0418">Kinase</keyword>
<comment type="pathway">
    <text evidence="1">Carbohydrate degradation; glycolysis; pyruvate from D-glyceraldehyde 3-phosphate: step 5/5.</text>
</comment>
<keyword evidence="10" id="KW-0324">Glycolysis</keyword>
<evidence type="ECO:0000259" key="12">
    <source>
        <dbReference type="Pfam" id="PF00224"/>
    </source>
</evidence>
<dbReference type="InterPro" id="IPR015813">
    <property type="entry name" value="Pyrv/PenolPyrv_kinase-like_dom"/>
</dbReference>
<dbReference type="InterPro" id="IPR015793">
    <property type="entry name" value="Pyrv_Knase_brl"/>
</dbReference>
<dbReference type="PANTHER" id="PTHR11817">
    <property type="entry name" value="PYRUVATE KINASE"/>
    <property type="match status" value="1"/>
</dbReference>
<keyword evidence="11 14" id="KW-0670">Pyruvate</keyword>
<keyword evidence="8" id="KW-0067">ATP-binding</keyword>
<dbReference type="InterPro" id="IPR011037">
    <property type="entry name" value="Pyrv_Knase-like_insert_dom_sf"/>
</dbReference>
<dbReference type="Pfam" id="PF02887">
    <property type="entry name" value="PK_C"/>
    <property type="match status" value="1"/>
</dbReference>
<dbReference type="InterPro" id="IPR036918">
    <property type="entry name" value="Pyrv_Knase_C_sf"/>
</dbReference>
<dbReference type="InterPro" id="IPR040442">
    <property type="entry name" value="Pyrv_kinase-like_dom_sf"/>
</dbReference>
<dbReference type="Gene3D" id="3.40.1380.20">
    <property type="entry name" value="Pyruvate kinase, C-terminal domain"/>
    <property type="match status" value="1"/>
</dbReference>
<name>A0A5J4KTU2_9ZZZZ</name>
<evidence type="ECO:0000313" key="14">
    <source>
        <dbReference type="EMBL" id="GER93068.1"/>
    </source>
</evidence>
<dbReference type="GO" id="GO:0016301">
    <property type="term" value="F:kinase activity"/>
    <property type="evidence" value="ECO:0007669"/>
    <property type="project" value="UniProtKB-KW"/>
</dbReference>
<accession>A0A5J4KTU2</accession>
<dbReference type="PRINTS" id="PR01050">
    <property type="entry name" value="PYRUVTKNASE"/>
</dbReference>
<evidence type="ECO:0000256" key="11">
    <source>
        <dbReference type="ARBA" id="ARBA00023317"/>
    </source>
</evidence>
<feature type="domain" description="Pyruvate kinase barrel" evidence="12">
    <location>
        <begin position="1"/>
        <end position="323"/>
    </location>
</feature>
<dbReference type="NCBIfam" id="NF004978">
    <property type="entry name" value="PRK06354.1"/>
    <property type="match status" value="1"/>
</dbReference>
<dbReference type="InterPro" id="IPR015795">
    <property type="entry name" value="Pyrv_Knase_C"/>
</dbReference>
<evidence type="ECO:0000256" key="7">
    <source>
        <dbReference type="ARBA" id="ARBA00022777"/>
    </source>
</evidence>
<evidence type="ECO:0000259" key="13">
    <source>
        <dbReference type="Pfam" id="PF02887"/>
    </source>
</evidence>
<proteinExistence type="inferred from homology"/>
<sequence length="469" mass="52092">MRRAKIVCTIGPVSSSRKVIRELIKGGMDVARLNFSHGDQETHQRVAAIVREEAIKQNKIVSILQDLQGIKIRLSDVEGGSAVLKTGEEVFLRYGNEVSNKNNLFISYPALLKDVKDGDSILIDDGLIKLVVRGRTRNALIARVVEGGIVKSKKGVNLPASRTTLPAFTEKDRRDLEFGLKISVDYVAISFVRTAEDIKLVMDWAKRKKVRLPSIIAKIEKPESLDNIEEIMGMVDGIMVARGDLGVEMPTEKVPVIQKMLIDLANRKGKFVITATQMLESMTQHTRPTRAEATDVANAVLDGTDALMLSAETTVGKYPVESVKMMDTIIRYTESNAISRMTSTYQIGNTFSEAIADGACKAAHDTNAKAIIVFTHSGYTAMLISKLRPRVPIIAFTPNERVLRRIPLYWGTSAKLIRHRNIEVLDARFMLEIESSLIKERLIKKGDSIVFVASSPFLGKPNIIRLHKL</sequence>
<dbReference type="NCBIfam" id="NF004491">
    <property type="entry name" value="PRK05826.1"/>
    <property type="match status" value="1"/>
</dbReference>
<dbReference type="EMBL" id="BLAB01000001">
    <property type="protein sequence ID" value="GER93068.1"/>
    <property type="molecule type" value="Genomic_DNA"/>
</dbReference>
<comment type="similarity">
    <text evidence="2">Belongs to the pyruvate kinase family.</text>
</comment>
<protein>
    <recommendedName>
        <fullName evidence="3">pyruvate kinase</fullName>
        <ecNumber evidence="3">2.7.1.40</ecNumber>
    </recommendedName>
</protein>
<evidence type="ECO:0000256" key="4">
    <source>
        <dbReference type="ARBA" id="ARBA00022679"/>
    </source>
</evidence>
<dbReference type="SUPFAM" id="SSF51621">
    <property type="entry name" value="Phosphoenolpyruvate/pyruvate domain"/>
    <property type="match status" value="1"/>
</dbReference>
<evidence type="ECO:0000256" key="8">
    <source>
        <dbReference type="ARBA" id="ARBA00022840"/>
    </source>
</evidence>
<dbReference type="NCBIfam" id="TIGR01064">
    <property type="entry name" value="pyruv_kin"/>
    <property type="match status" value="1"/>
</dbReference>
<evidence type="ECO:0000256" key="5">
    <source>
        <dbReference type="ARBA" id="ARBA00022723"/>
    </source>
</evidence>
<evidence type="ECO:0000256" key="1">
    <source>
        <dbReference type="ARBA" id="ARBA00004997"/>
    </source>
</evidence>
<dbReference type="Gene3D" id="2.40.33.10">
    <property type="entry name" value="PK beta-barrel domain-like"/>
    <property type="match status" value="1"/>
</dbReference>
<keyword evidence="4" id="KW-0808">Transferase</keyword>
<dbReference type="FunFam" id="2.40.33.10:FF:000001">
    <property type="entry name" value="Pyruvate kinase"/>
    <property type="match status" value="1"/>
</dbReference>
<keyword evidence="6" id="KW-0547">Nucleotide-binding</keyword>
<dbReference type="AlphaFoldDB" id="A0A5J4KTU2"/>
<dbReference type="UniPathway" id="UPA00109">
    <property type="reaction ID" value="UER00188"/>
</dbReference>
<evidence type="ECO:0000256" key="9">
    <source>
        <dbReference type="ARBA" id="ARBA00022842"/>
    </source>
</evidence>
<dbReference type="Gene3D" id="3.20.20.60">
    <property type="entry name" value="Phosphoenolpyruvate-binding domains"/>
    <property type="match status" value="1"/>
</dbReference>
<dbReference type="SUPFAM" id="SSF50800">
    <property type="entry name" value="PK beta-barrel domain-like"/>
    <property type="match status" value="1"/>
</dbReference>
<evidence type="ECO:0000256" key="6">
    <source>
        <dbReference type="ARBA" id="ARBA00022741"/>
    </source>
</evidence>
<keyword evidence="5" id="KW-0479">Metal-binding</keyword>
<feature type="domain" description="Pyruvate kinase C-terminal" evidence="13">
    <location>
        <begin position="353"/>
        <end position="467"/>
    </location>
</feature>
<dbReference type="InterPro" id="IPR001697">
    <property type="entry name" value="Pyr_Knase"/>
</dbReference>
<dbReference type="Pfam" id="PF00224">
    <property type="entry name" value="PK"/>
    <property type="match status" value="1"/>
</dbReference>
<comment type="caution">
    <text evidence="14">The sequence shown here is derived from an EMBL/GenBank/DDBJ whole genome shotgun (WGS) entry which is preliminary data.</text>
</comment>
<gene>
    <name evidence="14" type="ORF">A45J_0801</name>
</gene>
<reference evidence="14" key="1">
    <citation type="submission" date="2019-10" db="EMBL/GenBank/DDBJ databases">
        <title>Metagenomic sequencing of thiosulfate-disproportionating enrichment culture.</title>
        <authorList>
            <person name="Umezawa K."/>
            <person name="Kojima H."/>
            <person name="Fukui M."/>
        </authorList>
    </citation>
    <scope>NUCLEOTIDE SEQUENCE</scope>
    <source>
        <strain evidence="14">45J</strain>
    </source>
</reference>
<dbReference type="GO" id="GO:0030955">
    <property type="term" value="F:potassium ion binding"/>
    <property type="evidence" value="ECO:0007669"/>
    <property type="project" value="InterPro"/>
</dbReference>
<organism evidence="14">
    <name type="scientific">hot springs metagenome</name>
    <dbReference type="NCBI Taxonomy" id="433727"/>
    <lineage>
        <taxon>unclassified sequences</taxon>
        <taxon>metagenomes</taxon>
        <taxon>ecological metagenomes</taxon>
    </lineage>
</organism>
<dbReference type="GO" id="GO:0005524">
    <property type="term" value="F:ATP binding"/>
    <property type="evidence" value="ECO:0007669"/>
    <property type="project" value="UniProtKB-KW"/>
</dbReference>
<dbReference type="InterPro" id="IPR015806">
    <property type="entry name" value="Pyrv_Knase_insert_dom_sf"/>
</dbReference>
<evidence type="ECO:0000256" key="3">
    <source>
        <dbReference type="ARBA" id="ARBA00012142"/>
    </source>
</evidence>
<keyword evidence="9" id="KW-0460">Magnesium</keyword>
<dbReference type="SUPFAM" id="SSF52935">
    <property type="entry name" value="PK C-terminal domain-like"/>
    <property type="match status" value="1"/>
</dbReference>
<evidence type="ECO:0000256" key="2">
    <source>
        <dbReference type="ARBA" id="ARBA00008663"/>
    </source>
</evidence>
<dbReference type="GO" id="GO:0004743">
    <property type="term" value="F:pyruvate kinase activity"/>
    <property type="evidence" value="ECO:0007669"/>
    <property type="project" value="UniProtKB-EC"/>
</dbReference>
<dbReference type="EC" id="2.7.1.40" evidence="3"/>
<evidence type="ECO:0000256" key="10">
    <source>
        <dbReference type="ARBA" id="ARBA00023152"/>
    </source>
</evidence>